<dbReference type="PROSITE" id="PS51192">
    <property type="entry name" value="HELICASE_ATP_BIND_1"/>
    <property type="match status" value="1"/>
</dbReference>
<evidence type="ECO:0000256" key="5">
    <source>
        <dbReference type="ARBA" id="ARBA00022806"/>
    </source>
</evidence>
<protein>
    <recommendedName>
        <fullName evidence="9">ATP-dependent RNA helicase CshA</fullName>
        <ecNumber evidence="1">3.6.4.13</ecNumber>
    </recommendedName>
</protein>
<dbReference type="InterPro" id="IPR001650">
    <property type="entry name" value="Helicase_C-like"/>
</dbReference>
<comment type="caution">
    <text evidence="15">The sequence shown here is derived from an EMBL/GenBank/DDBJ whole genome shotgun (WGS) entry which is preliminary data.</text>
</comment>
<comment type="catalytic activity">
    <reaction evidence="8">
        <text>ATP + H2O = ADP + phosphate + H(+)</text>
        <dbReference type="Rhea" id="RHEA:13065"/>
        <dbReference type="ChEBI" id="CHEBI:15377"/>
        <dbReference type="ChEBI" id="CHEBI:15378"/>
        <dbReference type="ChEBI" id="CHEBI:30616"/>
        <dbReference type="ChEBI" id="CHEBI:43474"/>
        <dbReference type="ChEBI" id="CHEBI:456216"/>
        <dbReference type="EC" id="3.6.4.13"/>
    </reaction>
</comment>
<reference evidence="15 16" key="1">
    <citation type="submission" date="2018-03" db="EMBL/GenBank/DDBJ databases">
        <title>Alkalicoccus saliphilus sp. nov., isolated from a mineral pool.</title>
        <authorList>
            <person name="Zhao B."/>
        </authorList>
    </citation>
    <scope>NUCLEOTIDE SEQUENCE [LARGE SCALE GENOMIC DNA]</scope>
    <source>
        <strain evidence="15 16">6AG</strain>
    </source>
</reference>
<dbReference type="InterPro" id="IPR014014">
    <property type="entry name" value="RNA_helicase_DEAD_Q_motif"/>
</dbReference>
<evidence type="ECO:0000256" key="3">
    <source>
        <dbReference type="ARBA" id="ARBA00022741"/>
    </source>
</evidence>
<dbReference type="CDD" id="cd18787">
    <property type="entry name" value="SF2_C_DEAD"/>
    <property type="match status" value="1"/>
</dbReference>
<organism evidence="15 16">
    <name type="scientific">Alkalicoccus saliphilus</name>
    <dbReference type="NCBI Taxonomy" id="200989"/>
    <lineage>
        <taxon>Bacteria</taxon>
        <taxon>Bacillati</taxon>
        <taxon>Bacillota</taxon>
        <taxon>Bacilli</taxon>
        <taxon>Bacillales</taxon>
        <taxon>Bacillaceae</taxon>
        <taxon>Alkalicoccus</taxon>
    </lineage>
</organism>
<proteinExistence type="inferred from homology"/>
<dbReference type="EMBL" id="PZJJ01000005">
    <property type="protein sequence ID" value="PTL39601.1"/>
    <property type="molecule type" value="Genomic_DNA"/>
</dbReference>
<dbReference type="InterPro" id="IPR050547">
    <property type="entry name" value="DEAD_box_RNA_helicases"/>
</dbReference>
<dbReference type="PANTHER" id="PTHR47963:SF5">
    <property type="entry name" value="DEAD-BOX ATP-DEPENDENT RNA HELICASE CSHA"/>
    <property type="match status" value="1"/>
</dbReference>
<dbReference type="GO" id="GO:0016787">
    <property type="term" value="F:hydrolase activity"/>
    <property type="evidence" value="ECO:0007669"/>
    <property type="project" value="UniProtKB-KW"/>
</dbReference>
<feature type="domain" description="DEAD-box RNA helicase Q" evidence="14">
    <location>
        <begin position="3"/>
        <end position="31"/>
    </location>
</feature>
<dbReference type="GO" id="GO:0009409">
    <property type="term" value="P:response to cold"/>
    <property type="evidence" value="ECO:0007669"/>
    <property type="project" value="TreeGrafter"/>
</dbReference>
<dbReference type="Gene3D" id="3.40.50.300">
    <property type="entry name" value="P-loop containing nucleotide triphosphate hydrolases"/>
    <property type="match status" value="2"/>
</dbReference>
<dbReference type="Proteomes" id="UP000240509">
    <property type="component" value="Unassembled WGS sequence"/>
</dbReference>
<comment type="similarity">
    <text evidence="7 11">Belongs to the DEAD box helicase family.</text>
</comment>
<dbReference type="CDD" id="cd00268">
    <property type="entry name" value="DEADc"/>
    <property type="match status" value="1"/>
</dbReference>
<keyword evidence="2" id="KW-0963">Cytoplasm</keyword>
<evidence type="ECO:0000313" key="16">
    <source>
        <dbReference type="Proteomes" id="UP000240509"/>
    </source>
</evidence>
<name>A0A2T4U870_9BACI</name>
<evidence type="ECO:0000256" key="7">
    <source>
        <dbReference type="ARBA" id="ARBA00038437"/>
    </source>
</evidence>
<dbReference type="InterPro" id="IPR005580">
    <property type="entry name" value="DbpA/CsdA_RNA-bd_dom"/>
</dbReference>
<dbReference type="Gene3D" id="3.30.70.330">
    <property type="match status" value="1"/>
</dbReference>
<evidence type="ECO:0000256" key="10">
    <source>
        <dbReference type="PROSITE-ProRule" id="PRU00552"/>
    </source>
</evidence>
<feature type="domain" description="Helicase ATP-binding" evidence="12">
    <location>
        <begin position="34"/>
        <end position="204"/>
    </location>
</feature>
<keyword evidence="6 11" id="KW-0067">ATP-binding</keyword>
<dbReference type="PROSITE" id="PS51194">
    <property type="entry name" value="HELICASE_CTER"/>
    <property type="match status" value="1"/>
</dbReference>
<dbReference type="Pfam" id="PF00270">
    <property type="entry name" value="DEAD"/>
    <property type="match status" value="1"/>
</dbReference>
<dbReference type="SMART" id="SM00490">
    <property type="entry name" value="HELICc"/>
    <property type="match status" value="1"/>
</dbReference>
<dbReference type="GO" id="GO:0005829">
    <property type="term" value="C:cytosol"/>
    <property type="evidence" value="ECO:0007669"/>
    <property type="project" value="TreeGrafter"/>
</dbReference>
<evidence type="ECO:0000313" key="15">
    <source>
        <dbReference type="EMBL" id="PTL39601.1"/>
    </source>
</evidence>
<dbReference type="PANTHER" id="PTHR47963">
    <property type="entry name" value="DEAD-BOX ATP-DEPENDENT RNA HELICASE 47, MITOCHONDRIAL"/>
    <property type="match status" value="1"/>
</dbReference>
<evidence type="ECO:0000256" key="2">
    <source>
        <dbReference type="ARBA" id="ARBA00022490"/>
    </source>
</evidence>
<dbReference type="RefSeq" id="WP_107583858.1">
    <property type="nucleotide sequence ID" value="NZ_PZJJ01000005.1"/>
</dbReference>
<sequence length="530" mass="59136">METKFEEFEISSSLQKAIKEMGFEAPSPIQEKVIPEILKKHDVIGQAQTGTGKTAAFGIPLINDVNSKQKHIQALILTPTRELAIQVAGEFQKLSKHTKVQTLPVYGGQSIGHQIKTLKRGVQVVVGTPGRILDHVNRGTIKLDRINTLVLDEADEMLDMGFIDDIEKILKNANEERQTLLFSATMPPAIRKLSNKYMTKPEHVTIDKGEVAAPSIEQVYYKVLEKNKLESLTRIIDSETLDLGIIFCRTKKGVSELTESLQARGYMADGLHGDLTQSQRDVVMKKFRKSTIEFLVATDVAARGIDVQNVTHVINYDIPQDPESYVHRIGRTGRAGREGIAITLVTPREMKHLRSIEREIKNPIPARGIPSIEEVVEKQQEGWKAQIVQLIEDNEQDDSLYSSLVADLLGEYPSDKVVSSLLKLAFYSHDDTKKSEAYDFGDTGAQKGMTRFFINVGRNVDMTPKKLVDDVAKLVGISPKVIGKIDIFENFTFMEVPQESAPFVYEGLKHARVGGAKINLEPAKPRPGRK</sequence>
<dbReference type="Pfam" id="PF00271">
    <property type="entry name" value="Helicase_C"/>
    <property type="match status" value="1"/>
</dbReference>
<evidence type="ECO:0000256" key="9">
    <source>
        <dbReference type="ARBA" id="ARBA00067932"/>
    </source>
</evidence>
<dbReference type="GO" id="GO:0005840">
    <property type="term" value="C:ribosome"/>
    <property type="evidence" value="ECO:0007669"/>
    <property type="project" value="TreeGrafter"/>
</dbReference>
<dbReference type="GO" id="GO:0003724">
    <property type="term" value="F:RNA helicase activity"/>
    <property type="evidence" value="ECO:0007669"/>
    <property type="project" value="UniProtKB-EC"/>
</dbReference>
<keyword evidence="5 11" id="KW-0347">Helicase</keyword>
<evidence type="ECO:0000259" key="14">
    <source>
        <dbReference type="PROSITE" id="PS51195"/>
    </source>
</evidence>
<dbReference type="InterPro" id="IPR011545">
    <property type="entry name" value="DEAD/DEAH_box_helicase_dom"/>
</dbReference>
<dbReference type="InterPro" id="IPR000629">
    <property type="entry name" value="RNA-helicase_DEAD-box_CS"/>
</dbReference>
<dbReference type="SMART" id="SM00487">
    <property type="entry name" value="DEXDc"/>
    <property type="match status" value="1"/>
</dbReference>
<evidence type="ECO:0000256" key="4">
    <source>
        <dbReference type="ARBA" id="ARBA00022801"/>
    </source>
</evidence>
<dbReference type="PROSITE" id="PS51195">
    <property type="entry name" value="Q_MOTIF"/>
    <property type="match status" value="1"/>
</dbReference>
<dbReference type="InterPro" id="IPR027417">
    <property type="entry name" value="P-loop_NTPase"/>
</dbReference>
<dbReference type="InterPro" id="IPR014001">
    <property type="entry name" value="Helicase_ATP-bd"/>
</dbReference>
<feature type="short sequence motif" description="Q motif" evidence="10">
    <location>
        <begin position="3"/>
        <end position="31"/>
    </location>
</feature>
<dbReference type="PROSITE" id="PS00039">
    <property type="entry name" value="DEAD_ATP_HELICASE"/>
    <property type="match status" value="1"/>
</dbReference>
<evidence type="ECO:0000256" key="6">
    <source>
        <dbReference type="ARBA" id="ARBA00022840"/>
    </source>
</evidence>
<dbReference type="Pfam" id="PF03880">
    <property type="entry name" value="DbpA"/>
    <property type="match status" value="1"/>
</dbReference>
<evidence type="ECO:0000256" key="8">
    <source>
        <dbReference type="ARBA" id="ARBA00047984"/>
    </source>
</evidence>
<dbReference type="CDD" id="cd12252">
    <property type="entry name" value="RRM_DbpA"/>
    <property type="match status" value="1"/>
</dbReference>
<keyword evidence="3 11" id="KW-0547">Nucleotide-binding</keyword>
<dbReference type="InterPro" id="IPR012677">
    <property type="entry name" value="Nucleotide-bd_a/b_plait_sf"/>
</dbReference>
<dbReference type="SUPFAM" id="SSF52540">
    <property type="entry name" value="P-loop containing nucleoside triphosphate hydrolases"/>
    <property type="match status" value="1"/>
</dbReference>
<gene>
    <name evidence="15" type="ORF">C6Y45_04575</name>
</gene>
<dbReference type="GO" id="GO:0005524">
    <property type="term" value="F:ATP binding"/>
    <property type="evidence" value="ECO:0007669"/>
    <property type="project" value="UniProtKB-KW"/>
</dbReference>
<evidence type="ECO:0000259" key="12">
    <source>
        <dbReference type="PROSITE" id="PS51192"/>
    </source>
</evidence>
<keyword evidence="4 11" id="KW-0378">Hydrolase</keyword>
<evidence type="ECO:0000256" key="1">
    <source>
        <dbReference type="ARBA" id="ARBA00012552"/>
    </source>
</evidence>
<feature type="domain" description="Helicase C-terminal" evidence="13">
    <location>
        <begin position="215"/>
        <end position="377"/>
    </location>
</feature>
<accession>A0A2T4U870</accession>
<dbReference type="AlphaFoldDB" id="A0A2T4U870"/>
<evidence type="ECO:0000256" key="11">
    <source>
        <dbReference type="RuleBase" id="RU000492"/>
    </source>
</evidence>
<dbReference type="OrthoDB" id="9805696at2"/>
<dbReference type="EC" id="3.6.4.13" evidence="1"/>
<dbReference type="FunFam" id="3.40.50.300:FF:000108">
    <property type="entry name" value="ATP-dependent RNA helicase RhlE"/>
    <property type="match status" value="1"/>
</dbReference>
<keyword evidence="16" id="KW-1185">Reference proteome</keyword>
<evidence type="ECO:0000259" key="13">
    <source>
        <dbReference type="PROSITE" id="PS51194"/>
    </source>
</evidence>
<dbReference type="GO" id="GO:0033592">
    <property type="term" value="F:RNA strand annealing activity"/>
    <property type="evidence" value="ECO:0007669"/>
    <property type="project" value="TreeGrafter"/>
</dbReference>
<dbReference type="InterPro" id="IPR044742">
    <property type="entry name" value="DEAD/DEAH_RhlB"/>
</dbReference>